<dbReference type="Proteomes" id="UP000777482">
    <property type="component" value="Unassembled WGS sequence"/>
</dbReference>
<dbReference type="InterPro" id="IPR036396">
    <property type="entry name" value="Cyt_P450_sf"/>
</dbReference>
<organism evidence="7 8">
    <name type="scientific">Rhodotorula mucilaginosa</name>
    <name type="common">Yeast</name>
    <name type="synonym">Rhodotorula rubra</name>
    <dbReference type="NCBI Taxonomy" id="5537"/>
    <lineage>
        <taxon>Eukaryota</taxon>
        <taxon>Fungi</taxon>
        <taxon>Dikarya</taxon>
        <taxon>Basidiomycota</taxon>
        <taxon>Pucciniomycotina</taxon>
        <taxon>Microbotryomycetes</taxon>
        <taxon>Sporidiobolales</taxon>
        <taxon>Sporidiobolaceae</taxon>
        <taxon>Rhodotorula</taxon>
    </lineage>
</organism>
<evidence type="ECO:0000256" key="3">
    <source>
        <dbReference type="ARBA" id="ARBA00022617"/>
    </source>
</evidence>
<comment type="cofactor">
    <cofactor evidence="1 6">
        <name>heme</name>
        <dbReference type="ChEBI" id="CHEBI:30413"/>
    </cofactor>
</comment>
<dbReference type="PRINTS" id="PR00465">
    <property type="entry name" value="EP450IV"/>
</dbReference>
<dbReference type="Pfam" id="PF00067">
    <property type="entry name" value="p450"/>
    <property type="match status" value="1"/>
</dbReference>
<dbReference type="InterPro" id="IPR002403">
    <property type="entry name" value="Cyt_P450_E_grp-IV"/>
</dbReference>
<dbReference type="EMBL" id="PUHQ01000001">
    <property type="protein sequence ID" value="KAG0667573.1"/>
    <property type="molecule type" value="Genomic_DNA"/>
</dbReference>
<dbReference type="AlphaFoldDB" id="A0A9P6WBE3"/>
<dbReference type="InterPro" id="IPR001128">
    <property type="entry name" value="Cyt_P450"/>
</dbReference>
<dbReference type="SUPFAM" id="SSF48264">
    <property type="entry name" value="Cytochrome P450"/>
    <property type="match status" value="1"/>
</dbReference>
<evidence type="ECO:0000256" key="5">
    <source>
        <dbReference type="ARBA" id="ARBA00023004"/>
    </source>
</evidence>
<dbReference type="GO" id="GO:0008395">
    <property type="term" value="F:steroid hydroxylase activity"/>
    <property type="evidence" value="ECO:0007669"/>
    <property type="project" value="TreeGrafter"/>
</dbReference>
<feature type="binding site" description="axial binding residue" evidence="6">
    <location>
        <position position="473"/>
    </location>
    <ligand>
        <name>heme</name>
        <dbReference type="ChEBI" id="CHEBI:30413"/>
    </ligand>
    <ligandPart>
        <name>Fe</name>
        <dbReference type="ChEBI" id="CHEBI:18248"/>
    </ligandPart>
</feature>
<dbReference type="GO" id="GO:0020037">
    <property type="term" value="F:heme binding"/>
    <property type="evidence" value="ECO:0007669"/>
    <property type="project" value="InterPro"/>
</dbReference>
<evidence type="ECO:0000256" key="4">
    <source>
        <dbReference type="ARBA" id="ARBA00022723"/>
    </source>
</evidence>
<keyword evidence="4 6" id="KW-0479">Metal-binding</keyword>
<dbReference type="GO" id="GO:0016705">
    <property type="term" value="F:oxidoreductase activity, acting on paired donors, with incorporation or reduction of molecular oxygen"/>
    <property type="evidence" value="ECO:0007669"/>
    <property type="project" value="InterPro"/>
</dbReference>
<keyword evidence="5 6" id="KW-0408">Iron</keyword>
<gene>
    <name evidence="7" type="ORF">C6P46_000109</name>
</gene>
<sequence length="573" mass="63487">MLELLLDKALLGSLAIALLVLVVLPRLVFISGADKQAVPVYGPRYLPPFVRGVLALYRLGADEDGFLHELRRDYPVAVWIPWPMQQTFVIGSRAIDQVYKAPAKTLSFLPIRREMQKTAFSGDYWDDRSLMDGQFFPVHARGMSKNNLTAPLARFVATVREKVDELSLRLESAPDGEITVDLVAWTLGAFYDGTLAGFFGPNVLDARGTTRAELYQALETYDRAFPIIASGLIPPIFVERIPDVKKARAAQHVLAATFADWIAGGFEGLEHGVVRDMAQVALDNNLGDYEAGKMLVADFWASMANAPFIAVRLLVTLLQAPRDLRDDLQREIDAAMAPVLSEGDYGEVPEMSFAYLAQSLPLLGSCITETLRLETSALSIRVVEKDIVLTSDEYAPTQSTVIVPANSRLVNVTRMHHLNDAEWHGNAAEWDGRRFFDGGDSAKTDPEERSEDPNWRSKRAREVYGFGGGISRCEGQYIATAELKVLVAVLLYTFDAQIHLHTDSTEAETLFRPIVFANSTFGMGAYQLPPGTRIDMRLRRRERRLACAAERVSLQELVQESIKNAPAIGATPV</sequence>
<dbReference type="OrthoDB" id="3366823at2759"/>
<dbReference type="InterPro" id="IPR050529">
    <property type="entry name" value="CYP450_sterol_14alpha_dmase"/>
</dbReference>
<evidence type="ECO:0000256" key="1">
    <source>
        <dbReference type="ARBA" id="ARBA00001971"/>
    </source>
</evidence>
<proteinExistence type="inferred from homology"/>
<name>A0A9P6WBE3_RHOMI</name>
<dbReference type="PANTHER" id="PTHR24304:SF2">
    <property type="entry name" value="24-HYDROXYCHOLESTEROL 7-ALPHA-HYDROXYLASE"/>
    <property type="match status" value="1"/>
</dbReference>
<protein>
    <recommendedName>
        <fullName evidence="9">Cytochrome P450</fullName>
    </recommendedName>
</protein>
<evidence type="ECO:0000313" key="7">
    <source>
        <dbReference type="EMBL" id="KAG0667573.1"/>
    </source>
</evidence>
<dbReference type="Gene3D" id="1.10.630.10">
    <property type="entry name" value="Cytochrome P450"/>
    <property type="match status" value="1"/>
</dbReference>
<evidence type="ECO:0000313" key="8">
    <source>
        <dbReference type="Proteomes" id="UP000777482"/>
    </source>
</evidence>
<comment type="caution">
    <text evidence="7">The sequence shown here is derived from an EMBL/GenBank/DDBJ whole genome shotgun (WGS) entry which is preliminary data.</text>
</comment>
<reference evidence="7 8" key="1">
    <citation type="submission" date="2020-11" db="EMBL/GenBank/DDBJ databases">
        <title>Kefir isolates.</title>
        <authorList>
            <person name="Marcisauskas S."/>
            <person name="Kim Y."/>
            <person name="Blasche S."/>
        </authorList>
    </citation>
    <scope>NUCLEOTIDE SEQUENCE [LARGE SCALE GENOMIC DNA]</scope>
    <source>
        <strain evidence="7 8">KR</strain>
    </source>
</reference>
<evidence type="ECO:0008006" key="9">
    <source>
        <dbReference type="Google" id="ProtNLM"/>
    </source>
</evidence>
<dbReference type="PANTHER" id="PTHR24304">
    <property type="entry name" value="CYTOCHROME P450 FAMILY 7"/>
    <property type="match status" value="1"/>
</dbReference>
<dbReference type="GO" id="GO:0005506">
    <property type="term" value="F:iron ion binding"/>
    <property type="evidence" value="ECO:0007669"/>
    <property type="project" value="InterPro"/>
</dbReference>
<evidence type="ECO:0000256" key="6">
    <source>
        <dbReference type="PIRSR" id="PIRSR602403-1"/>
    </source>
</evidence>
<keyword evidence="8" id="KW-1185">Reference proteome</keyword>
<evidence type="ECO:0000256" key="2">
    <source>
        <dbReference type="ARBA" id="ARBA00010617"/>
    </source>
</evidence>
<comment type="similarity">
    <text evidence="2">Belongs to the cytochrome P450 family.</text>
</comment>
<keyword evidence="3 6" id="KW-0349">Heme</keyword>
<accession>A0A9P6WBE3</accession>